<evidence type="ECO:0000313" key="2">
    <source>
        <dbReference type="EMBL" id="AKA32245.1"/>
    </source>
</evidence>
<name>A0A0D5YIT6_ACIBA</name>
<gene>
    <name evidence="2" type="ORF">ABUW_2519</name>
    <name evidence="3" type="ORF">F2P40_07175</name>
    <name evidence="4" type="ORF">GNY86_21615</name>
</gene>
<evidence type="ECO:0008006" key="8">
    <source>
        <dbReference type="Google" id="ProtNLM"/>
    </source>
</evidence>
<reference evidence="4 6" key="4">
    <citation type="submission" date="2019-11" db="EMBL/GenBank/DDBJ databases">
        <title>Multidrug-resistant Acinetobacter baumannii moving toward extensively drug-resistant over fifteen years in South of Brazil.</title>
        <authorList>
            <person name="Fedrigo N.H."/>
            <person name="Cerdeira L."/>
            <person name="Fuga B."/>
            <person name="Marini P.V.B."/>
            <person name="Shinohara D.R."/>
            <person name="Carrara-Marroni F.E."/>
            <person name="Lincopan N."/>
            <person name="Tognim M.C.B."/>
        </authorList>
    </citation>
    <scope>NUCLEOTIDE SEQUENCE [LARGE SCALE GENOMIC DNA]</scope>
    <source>
        <strain evidence="4 6">Ac576</strain>
    </source>
</reference>
<dbReference type="OMA" id="PHVAVHY"/>
<evidence type="ECO:0000313" key="5">
    <source>
        <dbReference type="Proteomes" id="UP000032746"/>
    </source>
</evidence>
<dbReference type="Proteomes" id="UP000439424">
    <property type="component" value="Unassembled WGS sequence"/>
</dbReference>
<feature type="chain" id="PRO_5015035763" description="Aminotransferase" evidence="1">
    <location>
        <begin position="22"/>
        <end position="208"/>
    </location>
</feature>
<evidence type="ECO:0000313" key="6">
    <source>
        <dbReference type="Proteomes" id="UP000439424"/>
    </source>
</evidence>
<reference evidence="3 7" key="3">
    <citation type="submission" date="2019-10" db="EMBL/GenBank/DDBJ databases">
        <title>Genetic environment of the oxa23 gene and comparative analysis of carbapenem resistant Acinetobacter baumannii isolates belonging to global clone 1, lineage 2 recovered in a burns hospital outbreak in 2012-2013.</title>
        <authorList>
            <person name="Douraghi M."/>
            <person name="Aris P."/>
            <person name="Kenyon J."/>
            <person name="Hamidian M."/>
        </authorList>
    </citation>
    <scope>NUCLEOTIDE SEQUENCE [LARGE SCALE GENOMIC DNA]</scope>
    <source>
        <strain evidence="3 7">ABS103</strain>
    </source>
</reference>
<protein>
    <recommendedName>
        <fullName evidence="8">Aminotransferase</fullName>
    </recommendedName>
</protein>
<feature type="signal peptide" evidence="1">
    <location>
        <begin position="1"/>
        <end position="21"/>
    </location>
</feature>
<dbReference type="AlphaFoldDB" id="A0A0D5YIT6"/>
<reference evidence="5" key="2">
    <citation type="submission" date="2015-03" db="EMBL/GenBank/DDBJ databases">
        <authorList>
            <person name="Gallagher L.A."/>
            <person name="Hayden H.S."/>
            <person name="Weiss E.J."/>
            <person name="Hager K.R."/>
            <person name="Ramage E."/>
            <person name="Radey M.R."/>
            <person name="Bydalek R."/>
            <person name="Manoil C."/>
            <person name="Miller S.I."/>
            <person name="Brittnacher M.J."/>
        </authorList>
    </citation>
    <scope>NUCLEOTIDE SEQUENCE [LARGE SCALE GENOMIC DNA]</scope>
    <source>
        <strain evidence="5">AB5075-UW</strain>
    </source>
</reference>
<dbReference type="EMBL" id="WIOC01000006">
    <property type="protein sequence ID" value="MQR49108.1"/>
    <property type="molecule type" value="Genomic_DNA"/>
</dbReference>
<evidence type="ECO:0000313" key="3">
    <source>
        <dbReference type="EMBL" id="MQR49108.1"/>
    </source>
</evidence>
<dbReference type="Proteomes" id="UP000032746">
    <property type="component" value="Chromosome"/>
</dbReference>
<accession>A0A0D5YIT6</accession>
<evidence type="ECO:0000256" key="1">
    <source>
        <dbReference type="SAM" id="SignalP"/>
    </source>
</evidence>
<proteinExistence type="predicted"/>
<sequence length="208" mass="23911">MKFLKFLTFSTILTLSAHSYATVGGGQKIEVLGYQQKEKKLYVLRHYEDGRGRLPQLYYYLLNSKSPDKLIEVKSLYINPKTHKIDYDQDSTAFNKALNKIKKNLTPLIVSNSKTVKIQTLKTHQNQVSAWFDPSGKITQYKTEYVVKSPSLQSKTHVAVHYSKTIKISQNYKVPKQDKRLVVVKYLGVPEETGYDIEDPVLLLPIKK</sequence>
<dbReference type="Proteomes" id="UP000461234">
    <property type="component" value="Unassembled WGS sequence"/>
</dbReference>
<reference evidence="2 5" key="1">
    <citation type="journal article" date="2015" name="J. Bacteriol.">
        <title>Resources for Genetic and Genomic Analysis of Emerging Pathogen Acinetobacter baumannii.</title>
        <authorList>
            <person name="Gallagher L.A."/>
            <person name="Ramage E."/>
            <person name="Weiss E.J."/>
            <person name="Radey M."/>
            <person name="Hayden H.S."/>
            <person name="Held K.G."/>
            <person name="Huse H.K."/>
            <person name="Zurawski D.V."/>
            <person name="Brittnacher M.J."/>
            <person name="Manoil C."/>
        </authorList>
    </citation>
    <scope>NUCLEOTIDE SEQUENCE [LARGE SCALE GENOMIC DNA]</scope>
    <source>
        <strain evidence="2 5">AB5075-UW</strain>
    </source>
</reference>
<dbReference type="EMBL" id="WPIP01000491">
    <property type="protein sequence ID" value="MVM94133.1"/>
    <property type="molecule type" value="Genomic_DNA"/>
</dbReference>
<organism evidence="2 5">
    <name type="scientific">Acinetobacter baumannii</name>
    <dbReference type="NCBI Taxonomy" id="470"/>
    <lineage>
        <taxon>Bacteria</taxon>
        <taxon>Pseudomonadati</taxon>
        <taxon>Pseudomonadota</taxon>
        <taxon>Gammaproteobacteria</taxon>
        <taxon>Moraxellales</taxon>
        <taxon>Moraxellaceae</taxon>
        <taxon>Acinetobacter</taxon>
        <taxon>Acinetobacter calcoaceticus/baumannii complex</taxon>
    </lineage>
</organism>
<dbReference type="RefSeq" id="WP_000670328.1">
    <property type="nucleotide sequence ID" value="NZ_AP031576.1"/>
</dbReference>
<evidence type="ECO:0000313" key="4">
    <source>
        <dbReference type="EMBL" id="MVM94133.1"/>
    </source>
</evidence>
<keyword evidence="1" id="KW-0732">Signal</keyword>
<dbReference type="PATRIC" id="fig|470.1314.peg.2079"/>
<dbReference type="EMBL" id="CP008706">
    <property type="protein sequence ID" value="AKA32245.1"/>
    <property type="molecule type" value="Genomic_DNA"/>
</dbReference>
<evidence type="ECO:0000313" key="7">
    <source>
        <dbReference type="Proteomes" id="UP000461234"/>
    </source>
</evidence>